<dbReference type="InterPro" id="IPR050064">
    <property type="entry name" value="IGPS_HisA/HisF"/>
</dbReference>
<organism evidence="7">
    <name type="scientific">marine metagenome</name>
    <dbReference type="NCBI Taxonomy" id="408172"/>
    <lineage>
        <taxon>unclassified sequences</taxon>
        <taxon>metagenomes</taxon>
        <taxon>ecological metagenomes</taxon>
    </lineage>
</organism>
<dbReference type="UniPathway" id="UPA00031">
    <property type="reaction ID" value="UER00010"/>
</dbReference>
<proteinExistence type="predicted"/>
<evidence type="ECO:0000256" key="1">
    <source>
        <dbReference type="ARBA" id="ARBA00005091"/>
    </source>
</evidence>
<evidence type="ECO:0000313" key="7">
    <source>
        <dbReference type="EMBL" id="SVA67016.1"/>
    </source>
</evidence>
<dbReference type="SUPFAM" id="SSF51366">
    <property type="entry name" value="Ribulose-phoshate binding barrel"/>
    <property type="match status" value="1"/>
</dbReference>
<keyword evidence="4" id="KW-0368">Histidine biosynthesis</keyword>
<dbReference type="EC" id="4.3.2.10" evidence="2"/>
<comment type="pathway">
    <text evidence="1">Amino-acid biosynthesis; L-histidine biosynthesis; L-histidine from 5-phospho-alpha-D-ribose 1-diphosphate: step 5/9.</text>
</comment>
<evidence type="ECO:0000256" key="2">
    <source>
        <dbReference type="ARBA" id="ARBA00012809"/>
    </source>
</evidence>
<keyword evidence="5" id="KW-0456">Lyase</keyword>
<evidence type="ECO:0000256" key="3">
    <source>
        <dbReference type="ARBA" id="ARBA00022605"/>
    </source>
</evidence>
<dbReference type="GO" id="GO:0000105">
    <property type="term" value="P:L-histidine biosynthetic process"/>
    <property type="evidence" value="ECO:0007669"/>
    <property type="project" value="UniProtKB-UniPathway"/>
</dbReference>
<dbReference type="PANTHER" id="PTHR21235">
    <property type="entry name" value="IMIDAZOLE GLYCEROL PHOSPHATE SYNTHASE SUBUNIT HISF/H IGP SYNTHASE SUBUNIT HISF/H"/>
    <property type="match status" value="1"/>
</dbReference>
<dbReference type="GO" id="GO:0016829">
    <property type="term" value="F:lyase activity"/>
    <property type="evidence" value="ECO:0007669"/>
    <property type="project" value="UniProtKB-KW"/>
</dbReference>
<dbReference type="InterPro" id="IPR011060">
    <property type="entry name" value="RibuloseP-bd_barrel"/>
</dbReference>
<protein>
    <recommendedName>
        <fullName evidence="2">imidazole glycerol-phosphate synthase</fullName>
        <ecNumber evidence="2">4.3.2.10</ecNumber>
    </recommendedName>
</protein>
<dbReference type="Pfam" id="PF00977">
    <property type="entry name" value="His_biosynth"/>
    <property type="match status" value="1"/>
</dbReference>
<keyword evidence="3" id="KW-0028">Amino-acid biosynthesis</keyword>
<evidence type="ECO:0000256" key="6">
    <source>
        <dbReference type="ARBA" id="ARBA00047838"/>
    </source>
</evidence>
<dbReference type="AlphaFoldDB" id="A0A381XQE6"/>
<dbReference type="InterPro" id="IPR004651">
    <property type="entry name" value="HisF"/>
</dbReference>
<dbReference type="InterPro" id="IPR013785">
    <property type="entry name" value="Aldolase_TIM"/>
</dbReference>
<gene>
    <name evidence="7" type="ORF">METZ01_LOCUS119870</name>
</gene>
<dbReference type="GO" id="GO:0000107">
    <property type="term" value="F:imidazoleglycerol-phosphate synthase activity"/>
    <property type="evidence" value="ECO:0007669"/>
    <property type="project" value="InterPro"/>
</dbReference>
<evidence type="ECO:0000256" key="4">
    <source>
        <dbReference type="ARBA" id="ARBA00023102"/>
    </source>
</evidence>
<dbReference type="InterPro" id="IPR006062">
    <property type="entry name" value="His_biosynth"/>
</dbReference>
<sequence>MIDVVAKTSERVFIPLTVGGGINSVQDIRGLLQAGADKISINTAAILNENLITESSSRFGSQCIVAAVDAKKHYDDWIVYSHGGTKNTGINVLSWLEKLQRLGAGEILLTSMDKDGTKDGFDLNLLKKANDILNIPVIASGGVGSLKHFEEGVTIGRANALLAASVFHFAEFSILDVKRYLQKKSIQVRL</sequence>
<dbReference type="CDD" id="cd04731">
    <property type="entry name" value="HisF"/>
    <property type="match status" value="1"/>
</dbReference>
<name>A0A381XQE6_9ZZZZ</name>
<dbReference type="PANTHER" id="PTHR21235:SF2">
    <property type="entry name" value="IMIDAZOLE GLYCEROL PHOSPHATE SYNTHASE HISHF"/>
    <property type="match status" value="1"/>
</dbReference>
<reference evidence="7" key="1">
    <citation type="submission" date="2018-05" db="EMBL/GenBank/DDBJ databases">
        <authorList>
            <person name="Lanie J.A."/>
            <person name="Ng W.-L."/>
            <person name="Kazmierczak K.M."/>
            <person name="Andrzejewski T.M."/>
            <person name="Davidsen T.M."/>
            <person name="Wayne K.J."/>
            <person name="Tettelin H."/>
            <person name="Glass J.I."/>
            <person name="Rusch D."/>
            <person name="Podicherti R."/>
            <person name="Tsui H.-C.T."/>
            <person name="Winkler M.E."/>
        </authorList>
    </citation>
    <scope>NUCLEOTIDE SEQUENCE</scope>
</reference>
<accession>A0A381XQE6</accession>
<dbReference type="EMBL" id="UINC01016016">
    <property type="protein sequence ID" value="SVA67016.1"/>
    <property type="molecule type" value="Genomic_DNA"/>
</dbReference>
<evidence type="ECO:0000256" key="5">
    <source>
        <dbReference type="ARBA" id="ARBA00023239"/>
    </source>
</evidence>
<comment type="catalytic activity">
    <reaction evidence="6">
        <text>5-[(5-phospho-1-deoxy-D-ribulos-1-ylimino)methylamino]-1-(5-phospho-beta-D-ribosyl)imidazole-4-carboxamide + L-glutamine = D-erythro-1-(imidazol-4-yl)glycerol 3-phosphate + 5-amino-1-(5-phospho-beta-D-ribosyl)imidazole-4-carboxamide + L-glutamate + H(+)</text>
        <dbReference type="Rhea" id="RHEA:24793"/>
        <dbReference type="ChEBI" id="CHEBI:15378"/>
        <dbReference type="ChEBI" id="CHEBI:29985"/>
        <dbReference type="ChEBI" id="CHEBI:58278"/>
        <dbReference type="ChEBI" id="CHEBI:58359"/>
        <dbReference type="ChEBI" id="CHEBI:58475"/>
        <dbReference type="ChEBI" id="CHEBI:58525"/>
        <dbReference type="EC" id="4.3.2.10"/>
    </reaction>
</comment>
<dbReference type="Gene3D" id="3.20.20.70">
    <property type="entry name" value="Aldolase class I"/>
    <property type="match status" value="1"/>
</dbReference>